<dbReference type="InterPro" id="IPR036291">
    <property type="entry name" value="NAD(P)-bd_dom_sf"/>
</dbReference>
<dbReference type="Gene3D" id="3.40.50.720">
    <property type="entry name" value="NAD(P)-binding Rossmann-like Domain"/>
    <property type="match status" value="1"/>
</dbReference>
<dbReference type="Pfam" id="PF22725">
    <property type="entry name" value="GFO_IDH_MocA_C3"/>
    <property type="match status" value="1"/>
</dbReference>
<evidence type="ECO:0000256" key="2">
    <source>
        <dbReference type="ARBA" id="ARBA00023002"/>
    </source>
</evidence>
<protein>
    <submittedName>
        <fullName evidence="6">Oxidoreductase domain protein</fullName>
    </submittedName>
    <submittedName>
        <fullName evidence="7">Oxidoreductase domain-containing protein</fullName>
    </submittedName>
</protein>
<name>D8JAA9_HALJB</name>
<evidence type="ECO:0000313" key="9">
    <source>
        <dbReference type="Proteomes" id="UP000011645"/>
    </source>
</evidence>
<evidence type="ECO:0000259" key="5">
    <source>
        <dbReference type="Pfam" id="PF22725"/>
    </source>
</evidence>
<evidence type="ECO:0000313" key="8">
    <source>
        <dbReference type="Proteomes" id="UP000000390"/>
    </source>
</evidence>
<accession>D8JAA9</accession>
<dbReference type="PANTHER" id="PTHR22604">
    <property type="entry name" value="OXIDOREDUCTASES"/>
    <property type="match status" value="1"/>
</dbReference>
<dbReference type="eggNOG" id="arCOG01622">
    <property type="taxonomic scope" value="Archaea"/>
</dbReference>
<dbReference type="InterPro" id="IPR055170">
    <property type="entry name" value="GFO_IDH_MocA-like_dom"/>
</dbReference>
<dbReference type="InterPro" id="IPR000683">
    <property type="entry name" value="Gfo/Idh/MocA-like_OxRdtase_N"/>
</dbReference>
<dbReference type="Proteomes" id="UP000000390">
    <property type="component" value="Chromosome"/>
</dbReference>
<dbReference type="KEGG" id="hje:HacjB3_06200"/>
<dbReference type="InterPro" id="IPR050984">
    <property type="entry name" value="Gfo/Idh/MocA_domain"/>
</dbReference>
<dbReference type="SUPFAM" id="SSF55347">
    <property type="entry name" value="Glyceraldehyde-3-phosphate dehydrogenase-like, C-terminal domain"/>
    <property type="match status" value="1"/>
</dbReference>
<dbReference type="STRING" id="795797.HacjB3_06200"/>
<dbReference type="GO" id="GO:0000166">
    <property type="term" value="F:nucleotide binding"/>
    <property type="evidence" value="ECO:0007669"/>
    <property type="project" value="InterPro"/>
</dbReference>
<keyword evidence="9" id="KW-1185">Reference proteome</keyword>
<comment type="similarity">
    <text evidence="1">Belongs to the Gfo/Idh/MocA family.</text>
</comment>
<dbReference type="HOGENOM" id="CLU_629475_0_0_2"/>
<dbReference type="EMBL" id="CP002062">
    <property type="protein sequence ID" value="ADJ14631.1"/>
    <property type="molecule type" value="Genomic_DNA"/>
</dbReference>
<feature type="compositionally biased region" description="Low complexity" evidence="3">
    <location>
        <begin position="254"/>
        <end position="264"/>
    </location>
</feature>
<dbReference type="GO" id="GO:0016491">
    <property type="term" value="F:oxidoreductase activity"/>
    <property type="evidence" value="ECO:0007669"/>
    <property type="project" value="UniProtKB-KW"/>
</dbReference>
<dbReference type="Proteomes" id="UP000011645">
    <property type="component" value="Unassembled WGS sequence"/>
</dbReference>
<evidence type="ECO:0000256" key="1">
    <source>
        <dbReference type="ARBA" id="ARBA00010928"/>
    </source>
</evidence>
<proteinExistence type="inferred from homology"/>
<dbReference type="SUPFAM" id="SSF51735">
    <property type="entry name" value="NAD(P)-binding Rossmann-fold domains"/>
    <property type="match status" value="1"/>
</dbReference>
<feature type="domain" description="Gfo/Idh/MocA-like oxidoreductase N-terminal" evidence="4">
    <location>
        <begin position="10"/>
        <end position="120"/>
    </location>
</feature>
<evidence type="ECO:0000313" key="6">
    <source>
        <dbReference type="EMBL" id="ADJ14631.1"/>
    </source>
</evidence>
<feature type="region of interest" description="Disordered" evidence="3">
    <location>
        <begin position="233"/>
        <end position="339"/>
    </location>
</feature>
<evidence type="ECO:0000313" key="7">
    <source>
        <dbReference type="EMBL" id="ELY39530.1"/>
    </source>
</evidence>
<reference evidence="6 8" key="1">
    <citation type="journal article" date="2010" name="J. Bacteriol.">
        <title>Complete genome sequence of Halalkalicoccus jeotgali B3(T), an extremely halophilic archaeon.</title>
        <authorList>
            <person name="Roh S.W."/>
            <person name="Nam Y.D."/>
            <person name="Nam S.H."/>
            <person name="Choi S.H."/>
            <person name="Park H.S."/>
            <person name="Bae J.W."/>
        </authorList>
    </citation>
    <scope>NUCLEOTIDE SEQUENCE [LARGE SCALE GENOMIC DNA]</scope>
    <source>
        <strain evidence="6">B3</strain>
        <strain evidence="8">DSM 18796 / CECT 7217 / JCM 14584 / KCTC 4019 / B3</strain>
    </source>
</reference>
<dbReference type="PANTHER" id="PTHR22604:SF105">
    <property type="entry name" value="TRANS-1,2-DIHYDROBENZENE-1,2-DIOL DEHYDROGENASE"/>
    <property type="match status" value="1"/>
</dbReference>
<sequence length="435" mass="46602">MEFGVLSTAGIARKAFLPAVEASDHAVGAIASRDGDRARSVAEEYAIPRHYGSYEALLSDDGIDAIYVPLPNGLHAEWTRRATDAGLDVLCEKPLAADAAEARAVVEHCRERDVTLMEGFMYRYHPRTERAVELAREELEGVHSVSATFKFPLEGSEDVRLSPELAGGSLMDVGCYAVSVARHFLGEPETAFATAHDSRDAGVDTDLTGILDFGGGTSARVACGFDSQLVHTASRGKTAGSRSRTPSTRPPTNRPSLPIGSTAVRARRPSTRSTSSASKSRASPRLSNRASPRGRTARRRSKTWRPSTRWPRAPSGARSSTSSDLSEQFRTASDPRLVGARLDSLPGEPIEHRARDGFSPALLAGGDDRRARAADGHAGRARFEGGFAHVGVAVNEVRARGRDDPVLHALSDEVGIVTEHPRDERGGPADALDDL</sequence>
<reference evidence="7 9" key="2">
    <citation type="journal article" date="2014" name="PLoS Genet.">
        <title>Phylogenetically driven sequencing of extremely halophilic archaea reveals strategies for static and dynamic osmo-response.</title>
        <authorList>
            <person name="Becker E.A."/>
            <person name="Seitzer P.M."/>
            <person name="Tritt A."/>
            <person name="Larsen D."/>
            <person name="Krusor M."/>
            <person name="Yao A.I."/>
            <person name="Wu D."/>
            <person name="Madern D."/>
            <person name="Eisen J.A."/>
            <person name="Darling A.E."/>
            <person name="Facciotti M.T."/>
        </authorList>
    </citation>
    <scope>NUCLEOTIDE SEQUENCE [LARGE SCALE GENOMIC DNA]</scope>
    <source>
        <strain evidence="7">B3</strain>
        <strain evidence="9">DSM 18796 / CECT 7217 / JCM 14584 / KCTC 4019 / B3</strain>
    </source>
</reference>
<dbReference type="EMBL" id="AOHV01000013">
    <property type="protein sequence ID" value="ELY39530.1"/>
    <property type="molecule type" value="Genomic_DNA"/>
</dbReference>
<feature type="compositionally biased region" description="Low complexity" evidence="3">
    <location>
        <begin position="271"/>
        <end position="294"/>
    </location>
</feature>
<feature type="region of interest" description="Disordered" evidence="3">
    <location>
        <begin position="415"/>
        <end position="435"/>
    </location>
</feature>
<feature type="domain" description="GFO/IDH/MocA-like oxidoreductase" evidence="5">
    <location>
        <begin position="139"/>
        <end position="228"/>
    </location>
</feature>
<organism evidence="6 8">
    <name type="scientific">Halalkalicoccus jeotgali (strain DSM 18796 / CECT 7217 / JCM 14584 / KCTC 4019 / B3)</name>
    <dbReference type="NCBI Taxonomy" id="795797"/>
    <lineage>
        <taxon>Archaea</taxon>
        <taxon>Methanobacteriati</taxon>
        <taxon>Methanobacteriota</taxon>
        <taxon>Stenosarchaea group</taxon>
        <taxon>Halobacteria</taxon>
        <taxon>Halobacteriales</taxon>
        <taxon>Halococcaceae</taxon>
        <taxon>Halalkalicoccus</taxon>
    </lineage>
</organism>
<dbReference type="AlphaFoldDB" id="D8JAA9"/>
<evidence type="ECO:0000256" key="3">
    <source>
        <dbReference type="SAM" id="MobiDB-lite"/>
    </source>
</evidence>
<evidence type="ECO:0000259" key="4">
    <source>
        <dbReference type="Pfam" id="PF01408"/>
    </source>
</evidence>
<keyword evidence="2" id="KW-0560">Oxidoreductase</keyword>
<gene>
    <name evidence="6" type="ordered locus">HacjB3_06200</name>
    <name evidence="7" type="ORF">C497_04592</name>
</gene>
<dbReference type="Pfam" id="PF01408">
    <property type="entry name" value="GFO_IDH_MocA"/>
    <property type="match status" value="1"/>
</dbReference>
<dbReference type="Gene3D" id="3.30.360.10">
    <property type="entry name" value="Dihydrodipicolinate Reductase, domain 2"/>
    <property type="match status" value="1"/>
</dbReference>
<feature type="compositionally biased region" description="Polar residues" evidence="3">
    <location>
        <begin position="317"/>
        <end position="331"/>
    </location>
</feature>